<keyword evidence="4" id="KW-1185">Reference proteome</keyword>
<dbReference type="EMBL" id="SIRL01000004">
    <property type="protein sequence ID" value="TBN50895.1"/>
    <property type="molecule type" value="Genomic_DNA"/>
</dbReference>
<evidence type="ECO:0000313" key="1">
    <source>
        <dbReference type="EMBL" id="SNR44984.1"/>
    </source>
</evidence>
<dbReference type="Proteomes" id="UP000292859">
    <property type="component" value="Unassembled WGS sequence"/>
</dbReference>
<evidence type="ECO:0000313" key="3">
    <source>
        <dbReference type="Proteomes" id="UP000198409"/>
    </source>
</evidence>
<protein>
    <submittedName>
        <fullName evidence="1">Uncharacterized protein</fullName>
    </submittedName>
</protein>
<accession>A0A238WFF0</accession>
<reference evidence="3" key="1">
    <citation type="submission" date="2017-06" db="EMBL/GenBank/DDBJ databases">
        <authorList>
            <person name="Varghese N."/>
            <person name="Submissions S."/>
        </authorList>
    </citation>
    <scope>NUCLEOTIDE SEQUENCE [LARGE SCALE GENOMIC DNA]</scope>
    <source>
        <strain evidence="3">DSM 26170</strain>
    </source>
</reference>
<evidence type="ECO:0000313" key="2">
    <source>
        <dbReference type="EMBL" id="TBN50895.1"/>
    </source>
</evidence>
<sequence length="789" mass="85448">MLSFETPHIEADGVILFPDHEDPLLWYYSAGAPQMALGPQGRPMFDLWVYTEALVHNFLTGTQIPDQMGGGFLTLGVNCRRTDRDLREARKAIARAAEAEEDAVKLSPIPYTKGKASVIALDNTTLGTGTPDPAGADPNAGRPRFVTQILGAGVPALLGDLQSIFSLSLSDDGAAFMAGMFEATSTPVGVVYELEFEGLSPAVNVTVTADMDKVRRHFGGGLQGQVQWFKADIQAAVDDLVQTNVVQIDSSTFIDSDAAREAEQKAIALFKEDLIQQMFRPSLPQPPQPAPGQGLGQAIAALARTGAGAGAGGAAGAATAATGGSLGLTLKFQQETANLSGRFSYNSRMPVSRTDAPQAFLQTLIDPDDHDEHTTVVDLGTASAFFDRVEAIVSLPEDETFAEMNLRQAVVSMSYGDDDPSRPPDVKPPLICRPGGERNRLLAFPRNGRPSMAVSYDITYEFDDPVNATVDRSRYVTPRQTSASRAVMVDPRGDFGYRRLTLRPGRIPTDVAEISLDADFETPSGGFTASRGFRLTGPFNRPIADIAPDGADWTIRTEEKGPGTFRLTPTYVFAEGGVWTAPQQVAESPFVTLDAPFRAQRQLIVQPNVLSPSVEGIDVEVEYDDTPGDYRRRFRATLVPPFQALTLQWSILDEDRRTIRIRSTVREGGIVSQGEWVETEETTHVVGTDAARPDALTIRLIGGDLASAGLDAVLVEVRAPDETGQPRTTELFFGPADPPTATVDLIRRPGQPMTYDFRTQTFRTTGEATVSLWQTRTDALQLIISIRTL</sequence>
<dbReference type="RefSeq" id="WP_089387737.1">
    <property type="nucleotide sequence ID" value="NZ_FZNM01000004.1"/>
</dbReference>
<dbReference type="Proteomes" id="UP000198409">
    <property type="component" value="Unassembled WGS sequence"/>
</dbReference>
<reference evidence="2 4" key="3">
    <citation type="submission" date="2019-02" db="EMBL/GenBank/DDBJ databases">
        <authorList>
            <person name="Zhang G."/>
        </authorList>
    </citation>
    <scope>NUCLEOTIDE SEQUENCE [LARGE SCALE GENOMIC DNA]</scope>
    <source>
        <strain evidence="2 4">CMB17</strain>
    </source>
</reference>
<evidence type="ECO:0000313" key="4">
    <source>
        <dbReference type="Proteomes" id="UP000292859"/>
    </source>
</evidence>
<proteinExistence type="predicted"/>
<reference evidence="1" key="2">
    <citation type="submission" date="2017-06" db="EMBL/GenBank/DDBJ databases">
        <authorList>
            <person name="Kim H.J."/>
            <person name="Triplett B.A."/>
        </authorList>
    </citation>
    <scope>NUCLEOTIDE SEQUENCE [LARGE SCALE GENOMIC DNA]</scope>
    <source>
        <strain evidence="1">DSM 26170</strain>
    </source>
</reference>
<gene>
    <name evidence="2" type="ORF">EYF88_08265</name>
    <name evidence="1" type="ORF">SAMN06265378_104128</name>
</gene>
<dbReference type="OrthoDB" id="1247465at2"/>
<name>A0A238WFF0_9RHOB</name>
<organism evidence="1 3">
    <name type="scientific">Paracoccus sediminis</name>
    <dbReference type="NCBI Taxonomy" id="1214787"/>
    <lineage>
        <taxon>Bacteria</taxon>
        <taxon>Pseudomonadati</taxon>
        <taxon>Pseudomonadota</taxon>
        <taxon>Alphaproteobacteria</taxon>
        <taxon>Rhodobacterales</taxon>
        <taxon>Paracoccaceae</taxon>
        <taxon>Paracoccus</taxon>
    </lineage>
</organism>
<dbReference type="EMBL" id="FZNM01000004">
    <property type="protein sequence ID" value="SNR44984.1"/>
    <property type="molecule type" value="Genomic_DNA"/>
</dbReference>
<dbReference type="AlphaFoldDB" id="A0A238WFF0"/>